<proteinExistence type="predicted"/>
<feature type="region of interest" description="Disordered" evidence="1">
    <location>
        <begin position="1"/>
        <end position="74"/>
    </location>
</feature>
<dbReference type="RefSeq" id="XP_020076768.1">
    <property type="nucleotide sequence ID" value="XM_020218652.1"/>
</dbReference>
<feature type="region of interest" description="Disordered" evidence="1">
    <location>
        <begin position="87"/>
        <end position="106"/>
    </location>
</feature>
<reference evidence="4" key="1">
    <citation type="submission" date="2016-05" db="EMBL/GenBank/DDBJ databases">
        <title>Comparative genomics of biotechnologically important yeasts.</title>
        <authorList>
            <consortium name="DOE Joint Genome Institute"/>
            <person name="Riley R."/>
            <person name="Haridas S."/>
            <person name="Wolfe K.H."/>
            <person name="Lopes M.R."/>
            <person name="Hittinger C.T."/>
            <person name="Goker M."/>
            <person name="Salamov A."/>
            <person name="Wisecaver J."/>
            <person name="Long T.M."/>
            <person name="Aerts A.L."/>
            <person name="Barry K."/>
            <person name="Choi C."/>
            <person name="Clum A."/>
            <person name="Coughlan A.Y."/>
            <person name="Deshpande S."/>
            <person name="Douglass A.P."/>
            <person name="Hanson S.J."/>
            <person name="Klenk H.-P."/>
            <person name="Labutti K."/>
            <person name="Lapidus A."/>
            <person name="Lindquist E."/>
            <person name="Lipzen A."/>
            <person name="Meier-Kolthoff J.P."/>
            <person name="Ohm R.A."/>
            <person name="Otillar R.P."/>
            <person name="Pangilinan J."/>
            <person name="Peng Y."/>
            <person name="Rokas A."/>
            <person name="Rosa C.A."/>
            <person name="Scheuner C."/>
            <person name="Sibirny A.A."/>
            <person name="Slot J.C."/>
            <person name="Stielow J.B."/>
            <person name="Sun H."/>
            <person name="Kurtzman C.P."/>
            <person name="Blackwell M."/>
            <person name="Grigoriev I.V."/>
            <person name="Jeffries T.W."/>
        </authorList>
    </citation>
    <scope>NUCLEOTIDE SEQUENCE [LARGE SCALE GENOMIC DNA]</scope>
    <source>
        <strain evidence="4">NRRL Y-1933</strain>
    </source>
</reference>
<evidence type="ECO:0000259" key="2">
    <source>
        <dbReference type="Pfam" id="PF25381"/>
    </source>
</evidence>
<name>A0A1E4RKG7_9ASCO</name>
<feature type="domain" description="Skg3/CAF120-like PH-like" evidence="2">
    <location>
        <begin position="457"/>
        <end position="512"/>
    </location>
</feature>
<organism evidence="3 4">
    <name type="scientific">Hyphopichia burtonii NRRL Y-1933</name>
    <dbReference type="NCBI Taxonomy" id="984485"/>
    <lineage>
        <taxon>Eukaryota</taxon>
        <taxon>Fungi</taxon>
        <taxon>Dikarya</taxon>
        <taxon>Ascomycota</taxon>
        <taxon>Saccharomycotina</taxon>
        <taxon>Pichiomycetes</taxon>
        <taxon>Debaryomycetaceae</taxon>
        <taxon>Hyphopichia</taxon>
    </lineage>
</organism>
<evidence type="ECO:0000313" key="3">
    <source>
        <dbReference type="EMBL" id="ODV67701.1"/>
    </source>
</evidence>
<evidence type="ECO:0000313" key="4">
    <source>
        <dbReference type="Proteomes" id="UP000095085"/>
    </source>
</evidence>
<sequence length="705" mass="79383">MSPPQLPKLNTNLSPVEPNSNLNLNQNLSPLNYHNRSRAGTNLSARSGDSANYSFSASPNATSNKRSLSDKVKATPSSLVRQLRIYSSSSPQPNEYEAGALSPNSITPNPLTKSNSLLDQNKFISQNLPPELSPIVNLINAQKLRTYCIGSFKIPSPSGPNDFLDVEAKLTGIELAIWRNSTTNDEFNPKYINLIDVKIDLNGTSSTFNPNPQLRLLQDFTNDSSMTIHFNSNDDYNRWLAAIQLAKFEYTSLNEAFTAVMLSLKGTSLSDIHILLTPKKRFPKFEWCNLRLPQISSKWLKVYCVIFPGDSKHIGRIEMYTTDKILKKNLILCIPQLNSVYNVYPEHYNMIDFNSIMKLNGDIFINKNYEHLFVHSDLGQSTPIGRSLSFKSHLRNNSTNSLSSLNQSNGHQRSVSINSTQSFFTSATSGVPNSPKVDESPKKKSIKSSFKLKNLSNFVTTNYLYLMPIPHPGVSAIEIMLRNFIHIIDAFKLYGRPNHLISDKSNIESLLFGLPSLPHFQYLSMDDCYYNVTSSIDVAKRENWNDFDWRNLLKKLLSQKFDEGFARNSKYKGQGNIMKLYQDLEVDSNEINDYETIASPKINLPQDNGQFNLPNNDQNQYSNINSITNDELLNPAHEFDGFSDGGMSPSNSQSNSVGLGDPIEFNRQQALAQHQSSGLEPIADYPTPIDESHPYQNLVNMKIRD</sequence>
<dbReference type="InterPro" id="IPR058155">
    <property type="entry name" value="Skg3/CAF120-like_PH"/>
</dbReference>
<dbReference type="AlphaFoldDB" id="A0A1E4RKG7"/>
<dbReference type="Proteomes" id="UP000095085">
    <property type="component" value="Unassembled WGS sequence"/>
</dbReference>
<dbReference type="Pfam" id="PF25381">
    <property type="entry name" value="PH_26"/>
    <property type="match status" value="2"/>
</dbReference>
<dbReference type="GeneID" id="30993202"/>
<evidence type="ECO:0000256" key="1">
    <source>
        <dbReference type="SAM" id="MobiDB-lite"/>
    </source>
</evidence>
<dbReference type="STRING" id="984485.A0A1E4RKG7"/>
<feature type="compositionally biased region" description="Polar residues" evidence="1">
    <location>
        <begin position="38"/>
        <end position="66"/>
    </location>
</feature>
<protein>
    <recommendedName>
        <fullName evidence="2">Skg3/CAF120-like PH-like domain-containing protein</fullName>
    </recommendedName>
</protein>
<dbReference type="OrthoDB" id="5563754at2759"/>
<keyword evidence="4" id="KW-1185">Reference proteome</keyword>
<feature type="domain" description="Skg3/CAF120-like PH-like" evidence="2">
    <location>
        <begin position="270"/>
        <end position="368"/>
    </location>
</feature>
<dbReference type="EMBL" id="KV454540">
    <property type="protein sequence ID" value="ODV67701.1"/>
    <property type="molecule type" value="Genomic_DNA"/>
</dbReference>
<feature type="compositionally biased region" description="Polar residues" evidence="1">
    <location>
        <begin position="648"/>
        <end position="657"/>
    </location>
</feature>
<accession>A0A1E4RKG7</accession>
<gene>
    <name evidence="3" type="ORF">HYPBUDRAFT_108709</name>
</gene>
<feature type="region of interest" description="Disordered" evidence="1">
    <location>
        <begin position="642"/>
        <end position="661"/>
    </location>
</feature>
<feature type="compositionally biased region" description="Low complexity" evidence="1">
    <location>
        <begin position="18"/>
        <end position="32"/>
    </location>
</feature>